<name>A0A4R2K832_9FIRM</name>
<sequence>MAKEFAKSFYKSKAWKKCREGYIKSVFGLCERCKRPGYIVHHKTKLTPNNINDLYLTLSWENLEYLCQDCHNKEHHSNHKEITREGLMFDEKGNLIQSPL</sequence>
<comment type="caution">
    <text evidence="2">The sequence shown here is derived from an EMBL/GenBank/DDBJ whole genome shotgun (WGS) entry which is preliminary data.</text>
</comment>
<dbReference type="EMBL" id="SLWV01000031">
    <property type="protein sequence ID" value="TCO69513.1"/>
    <property type="molecule type" value="Genomic_DNA"/>
</dbReference>
<feature type="domain" description="HNH" evidence="1">
    <location>
        <begin position="30"/>
        <end position="76"/>
    </location>
</feature>
<dbReference type="OrthoDB" id="9811997at2"/>
<keyword evidence="2" id="KW-0255">Endonuclease</keyword>
<dbReference type="AlphaFoldDB" id="A0A4R2K832"/>
<dbReference type="RefSeq" id="WP_132247514.1">
    <property type="nucleotide sequence ID" value="NZ_SLWV01000031.1"/>
</dbReference>
<dbReference type="Proteomes" id="UP000294919">
    <property type="component" value="Unassembled WGS sequence"/>
</dbReference>
<keyword evidence="3" id="KW-1185">Reference proteome</keyword>
<dbReference type="GO" id="GO:0008270">
    <property type="term" value="F:zinc ion binding"/>
    <property type="evidence" value="ECO:0007669"/>
    <property type="project" value="InterPro"/>
</dbReference>
<dbReference type="GO" id="GO:0003676">
    <property type="term" value="F:nucleic acid binding"/>
    <property type="evidence" value="ECO:0007669"/>
    <property type="project" value="InterPro"/>
</dbReference>
<dbReference type="Pfam" id="PF01844">
    <property type="entry name" value="HNH"/>
    <property type="match status" value="1"/>
</dbReference>
<evidence type="ECO:0000313" key="2">
    <source>
        <dbReference type="EMBL" id="TCO69513.1"/>
    </source>
</evidence>
<dbReference type="InterPro" id="IPR002711">
    <property type="entry name" value="HNH"/>
</dbReference>
<gene>
    <name evidence="2" type="ORF">EV214_13137</name>
</gene>
<dbReference type="GO" id="GO:0004519">
    <property type="term" value="F:endonuclease activity"/>
    <property type="evidence" value="ECO:0007669"/>
    <property type="project" value="UniProtKB-KW"/>
</dbReference>
<evidence type="ECO:0000313" key="3">
    <source>
        <dbReference type="Proteomes" id="UP000294919"/>
    </source>
</evidence>
<reference evidence="2 3" key="1">
    <citation type="submission" date="2019-03" db="EMBL/GenBank/DDBJ databases">
        <title>Genomic Encyclopedia of Type Strains, Phase IV (KMG-IV): sequencing the most valuable type-strain genomes for metagenomic binning, comparative biology and taxonomic classification.</title>
        <authorList>
            <person name="Goeker M."/>
        </authorList>
    </citation>
    <scope>NUCLEOTIDE SEQUENCE [LARGE SCALE GENOMIC DNA]</scope>
    <source>
        <strain evidence="2 3">DSM 102940</strain>
    </source>
</reference>
<accession>A0A4R2K832</accession>
<protein>
    <submittedName>
        <fullName evidence="2">HNH endonuclease</fullName>
    </submittedName>
</protein>
<dbReference type="CDD" id="cd00085">
    <property type="entry name" value="HNHc"/>
    <property type="match status" value="1"/>
</dbReference>
<organism evidence="2 3">
    <name type="scientific">Marinisporobacter balticus</name>
    <dbReference type="NCBI Taxonomy" id="2018667"/>
    <lineage>
        <taxon>Bacteria</taxon>
        <taxon>Bacillati</taxon>
        <taxon>Bacillota</taxon>
        <taxon>Clostridia</taxon>
        <taxon>Peptostreptococcales</taxon>
        <taxon>Thermotaleaceae</taxon>
        <taxon>Marinisporobacter</taxon>
    </lineage>
</organism>
<evidence type="ECO:0000259" key="1">
    <source>
        <dbReference type="Pfam" id="PF01844"/>
    </source>
</evidence>
<keyword evidence="2" id="KW-0378">Hydrolase</keyword>
<dbReference type="InterPro" id="IPR003615">
    <property type="entry name" value="HNH_nuc"/>
</dbReference>
<proteinExistence type="predicted"/>
<keyword evidence="2" id="KW-0540">Nuclease</keyword>